<keyword evidence="2" id="KW-0184">Conjugation</keyword>
<reference evidence="5 6" key="1">
    <citation type="submission" date="2023-03" db="EMBL/GenBank/DDBJ databases">
        <title>Bacillus Genome Sequencing.</title>
        <authorList>
            <person name="Dunlap C."/>
        </authorList>
    </citation>
    <scope>NUCLEOTIDE SEQUENCE [LARGE SCALE GENOMIC DNA]</scope>
    <source>
        <strain evidence="5 6">B-23453</strain>
    </source>
</reference>
<evidence type="ECO:0000256" key="1">
    <source>
        <dbReference type="ARBA" id="ARBA00010873"/>
    </source>
</evidence>
<gene>
    <name evidence="5" type="primary">mobQ</name>
    <name evidence="5" type="ORF">P4T90_10405</name>
</gene>
<dbReference type="Gene3D" id="3.30.930.30">
    <property type="match status" value="1"/>
</dbReference>
<name>A0ABU6MFL5_9BACI</name>
<evidence type="ECO:0000259" key="4">
    <source>
        <dbReference type="Pfam" id="PF18208"/>
    </source>
</evidence>
<proteinExistence type="inferred from homology"/>
<comment type="caution">
    <text evidence="5">The sequence shown here is derived from an EMBL/GenBank/DDBJ whole genome shotgun (WGS) entry which is preliminary data.</text>
</comment>
<feature type="domain" description="Nicking enzyme C-terminal middle helical" evidence="4">
    <location>
        <begin position="273"/>
        <end position="379"/>
    </location>
</feature>
<dbReference type="RefSeq" id="WP_066271030.1">
    <property type="nucleotide sequence ID" value="NZ_JARMAB010000013.1"/>
</dbReference>
<comment type="similarity">
    <text evidence="1">Belongs to the MobA/MobL family.</text>
</comment>
<keyword evidence="6" id="KW-1185">Reference proteome</keyword>
<feature type="domain" description="MobA/MobL protein" evidence="3">
    <location>
        <begin position="18"/>
        <end position="231"/>
    </location>
</feature>
<dbReference type="Pfam" id="PF03389">
    <property type="entry name" value="MobA_MobL"/>
    <property type="match status" value="1"/>
</dbReference>
<evidence type="ECO:0000256" key="2">
    <source>
        <dbReference type="ARBA" id="ARBA00022971"/>
    </source>
</evidence>
<dbReference type="InterPro" id="IPR040834">
    <property type="entry name" value="NES_C_h"/>
</dbReference>
<evidence type="ECO:0000259" key="3">
    <source>
        <dbReference type="Pfam" id="PF03389"/>
    </source>
</evidence>
<dbReference type="Pfam" id="PF18208">
    <property type="entry name" value="NES_C_h"/>
    <property type="match status" value="1"/>
</dbReference>
<dbReference type="InterPro" id="IPR005053">
    <property type="entry name" value="MobA_MobL"/>
</dbReference>
<dbReference type="NCBIfam" id="NF041496">
    <property type="entry name" value="MobQ"/>
    <property type="match status" value="1"/>
</dbReference>
<accession>A0ABU6MFL5</accession>
<dbReference type="EMBL" id="JARMAB010000013">
    <property type="protein sequence ID" value="MED1203487.1"/>
    <property type="molecule type" value="Genomic_DNA"/>
</dbReference>
<evidence type="ECO:0000313" key="6">
    <source>
        <dbReference type="Proteomes" id="UP001341444"/>
    </source>
</evidence>
<organism evidence="5 6">
    <name type="scientific">Heyndrickxia acidicola</name>
    <dbReference type="NCBI Taxonomy" id="209389"/>
    <lineage>
        <taxon>Bacteria</taxon>
        <taxon>Bacillati</taxon>
        <taxon>Bacillota</taxon>
        <taxon>Bacilli</taxon>
        <taxon>Bacillales</taxon>
        <taxon>Bacillaceae</taxon>
        <taxon>Heyndrickxia</taxon>
    </lineage>
</organism>
<dbReference type="Proteomes" id="UP001341444">
    <property type="component" value="Unassembled WGS sequence"/>
</dbReference>
<sequence>MAIYHFSNQIISRRKQQNAIASAAYRSGEKLLDERTNEIKFYKRKVKPVTHILAPSHAPEWVYNRQQLWNEVEKKEKQWNAQLAREINVALPNELTHDQQEQLAIEFCQDIFVDEGMVCDLALHRDDENNPHFHVLLTIRPFKEDGTWGNKQVKVKEFVNGKEQIKAVHTPDWNTKKKLFYWREQWAVYANRFLEMNGFSERITHLSHKDRDLLTLPTIHEGFVARDMKRKGKRSDRIQINTERKDYNNVLVELEIVKKEKRIKEQKDQFIRRFTPKEKKQLKDAAKVLRIFLNQESVQTRKAQLDKWSTRLEFSSESVDTLKKLNRIQREREIVDKVETILETEANRFLNHYYSNVDTNSFSKEQKMEIVEATIARNKLLSDDDIQFVCTELEKNQIERELHLLLNHRPQFVLGIKSEILQATQKFDEIRRRHQIDFSDPSTIQKFPQNILNHMQFLLQRKKEMEASLELMNQLYRHQLDEMYPHWAGRHYLTLEEKEYFVMAKEYYGNTITPDDISNP</sequence>
<protein>
    <submittedName>
        <fullName evidence="5">MobQ family relaxase</fullName>
    </submittedName>
</protein>
<evidence type="ECO:0000313" key="5">
    <source>
        <dbReference type="EMBL" id="MED1203487.1"/>
    </source>
</evidence>